<dbReference type="GeneID" id="92070166"/>
<sequence>MFRKLSALRQKKGNRDNESHEESHAFSSPVLSTSTSAGRLTRRTSESEPGPLGLNVVYTPENGHKADIVFIHGLGGTSRFTWSKNKDPDLF</sequence>
<keyword evidence="3" id="KW-1185">Reference proteome</keyword>
<feature type="region of interest" description="Disordered" evidence="1">
    <location>
        <begin position="1"/>
        <end position="54"/>
    </location>
</feature>
<organism evidence="2 3">
    <name type="scientific">Apiospora aurea</name>
    <dbReference type="NCBI Taxonomy" id="335848"/>
    <lineage>
        <taxon>Eukaryota</taxon>
        <taxon>Fungi</taxon>
        <taxon>Dikarya</taxon>
        <taxon>Ascomycota</taxon>
        <taxon>Pezizomycotina</taxon>
        <taxon>Sordariomycetes</taxon>
        <taxon>Xylariomycetidae</taxon>
        <taxon>Amphisphaeriales</taxon>
        <taxon>Apiosporaceae</taxon>
        <taxon>Apiospora</taxon>
    </lineage>
</organism>
<protein>
    <submittedName>
        <fullName evidence="2">Uncharacterized protein</fullName>
    </submittedName>
</protein>
<feature type="compositionally biased region" description="Basic and acidic residues" evidence="1">
    <location>
        <begin position="13"/>
        <end position="24"/>
    </location>
</feature>
<evidence type="ECO:0000313" key="3">
    <source>
        <dbReference type="Proteomes" id="UP001391051"/>
    </source>
</evidence>
<evidence type="ECO:0000256" key="1">
    <source>
        <dbReference type="SAM" id="MobiDB-lite"/>
    </source>
</evidence>
<comment type="caution">
    <text evidence="2">The sequence shown here is derived from an EMBL/GenBank/DDBJ whole genome shotgun (WGS) entry which is preliminary data.</text>
</comment>
<proteinExistence type="predicted"/>
<evidence type="ECO:0000313" key="2">
    <source>
        <dbReference type="EMBL" id="KAK7966605.1"/>
    </source>
</evidence>
<feature type="compositionally biased region" description="Polar residues" evidence="1">
    <location>
        <begin position="25"/>
        <end position="38"/>
    </location>
</feature>
<name>A0ABR1QVB0_9PEZI</name>
<accession>A0ABR1QVB0</accession>
<dbReference type="EMBL" id="JAQQWE010000001">
    <property type="protein sequence ID" value="KAK7966605.1"/>
    <property type="molecule type" value="Genomic_DNA"/>
</dbReference>
<dbReference type="RefSeq" id="XP_066705997.1">
    <property type="nucleotide sequence ID" value="XM_066837104.1"/>
</dbReference>
<gene>
    <name evidence="2" type="ORF">PG986_000882</name>
</gene>
<reference evidence="2 3" key="1">
    <citation type="submission" date="2023-01" db="EMBL/GenBank/DDBJ databases">
        <title>Analysis of 21 Apiospora genomes using comparative genomics revels a genus with tremendous synthesis potential of carbohydrate active enzymes and secondary metabolites.</title>
        <authorList>
            <person name="Sorensen T."/>
        </authorList>
    </citation>
    <scope>NUCLEOTIDE SEQUENCE [LARGE SCALE GENOMIC DNA]</scope>
    <source>
        <strain evidence="2 3">CBS 24483</strain>
    </source>
</reference>
<dbReference type="Proteomes" id="UP001391051">
    <property type="component" value="Unassembled WGS sequence"/>
</dbReference>